<dbReference type="SUPFAM" id="SSF57701">
    <property type="entry name" value="Zn2/Cys6 DNA-binding domain"/>
    <property type="match status" value="1"/>
</dbReference>
<evidence type="ECO:0000313" key="7">
    <source>
        <dbReference type="Proteomes" id="UP000070700"/>
    </source>
</evidence>
<comment type="subcellular location">
    <subcellularLocation>
        <location evidence="1">Nucleus</location>
    </subcellularLocation>
</comment>
<dbReference type="GO" id="GO:0008270">
    <property type="term" value="F:zinc ion binding"/>
    <property type="evidence" value="ECO:0007669"/>
    <property type="project" value="InterPro"/>
</dbReference>
<dbReference type="InterPro" id="IPR007219">
    <property type="entry name" value="XnlR_reg_dom"/>
</dbReference>
<sequence length="766" mass="85432">MATMSGDSTIQAENPPPKNPSRQRFKPQLSCTFCRSRKLKCDRTMPCENCVKRNLASSCTYVHAALVRDKAQVQKTNQAPKDVQSQVRRLEELVISLMNKTNQGELPLGVPDHVTPDHSSSSSDQVADSIEDDEGGSNVPNRQMKNTALSFGRITIGEDDRANYVGSSHWTAILDNIAGLKDQLDITDDPREETDTVPEVPGPDLLVGSVKAASRAEIMASLPPKAISDRLIDRYFQTADMGSSMLHGPTFMKEYEKFWEDPKSFPIMYIGQLYGIFTLSVFYEVITKSPSSLAGMPLQDPSDAVAIYREKTIQCLVLGNYTDPGPYTVETLWLHYISAQFRSPDALFGGWMIFSLVIRTAMRLGYHRDASHYPNLSEFKGEMQRRLWATIVHLDLQTSLQVGLPRMIREGMYDTEAPRNLMDEDFSEMSTVLPLPRPDHELTAVGCANIKHRLTKVLGMIVDQANWTCPISYEMVMKLDKQLHDAHRRTPPSLRADSINDLLNGSPVQRFRKATLDLIFQKSRCILHRRFFFVSKTTGEYPYPYSMKSCIDAAMRILQMQLLMHEECRPGRTLYEHRWRTSSLMSQDFLLAGMLICLHIGHGITNSPSKQGEPQSNGIRLRWSRAEMLQALQASCKVWEDAAPTSKEAAKAVKTLKAMLAKVAGSQQPSPAVDAKSESPSRGWANFAASLSTGSDPFTGSTSDLQTDAGEPVLSSSWVPVTSPHLNASLEAGSGSQPSFDNNIGNLGLETMDWSSLQYQSWRCPD</sequence>
<protein>
    <recommendedName>
        <fullName evidence="5">Zn(2)-C6 fungal-type domain-containing protein</fullName>
    </recommendedName>
</protein>
<dbReference type="GeneID" id="28817621"/>
<gene>
    <name evidence="6" type="ORF">LY89DRAFT_490483</name>
</gene>
<organism evidence="6 7">
    <name type="scientific">Mollisia scopiformis</name>
    <name type="common">Conifer needle endophyte fungus</name>
    <name type="synonym">Phialocephala scopiformis</name>
    <dbReference type="NCBI Taxonomy" id="149040"/>
    <lineage>
        <taxon>Eukaryota</taxon>
        <taxon>Fungi</taxon>
        <taxon>Dikarya</taxon>
        <taxon>Ascomycota</taxon>
        <taxon>Pezizomycotina</taxon>
        <taxon>Leotiomycetes</taxon>
        <taxon>Helotiales</taxon>
        <taxon>Mollisiaceae</taxon>
        <taxon>Mollisia</taxon>
    </lineage>
</organism>
<dbReference type="OrthoDB" id="4934715at2759"/>
<dbReference type="KEGG" id="psco:LY89DRAFT_490483"/>
<proteinExistence type="predicted"/>
<dbReference type="InterPro" id="IPR036864">
    <property type="entry name" value="Zn2-C6_fun-type_DNA-bd_sf"/>
</dbReference>
<dbReference type="PROSITE" id="PS50048">
    <property type="entry name" value="ZN2_CY6_FUNGAL_2"/>
    <property type="match status" value="1"/>
</dbReference>
<dbReference type="CDD" id="cd00067">
    <property type="entry name" value="GAL4"/>
    <property type="match status" value="1"/>
</dbReference>
<feature type="compositionally biased region" description="Polar residues" evidence="4">
    <location>
        <begin position="695"/>
        <end position="706"/>
    </location>
</feature>
<dbReference type="CDD" id="cd12148">
    <property type="entry name" value="fungal_TF_MHR"/>
    <property type="match status" value="1"/>
</dbReference>
<evidence type="ECO:0000259" key="5">
    <source>
        <dbReference type="PROSITE" id="PS50048"/>
    </source>
</evidence>
<dbReference type="InterPro" id="IPR001138">
    <property type="entry name" value="Zn2Cys6_DnaBD"/>
</dbReference>
<feature type="region of interest" description="Disordered" evidence="4">
    <location>
        <begin position="1"/>
        <end position="25"/>
    </location>
</feature>
<dbReference type="FunCoup" id="A0A194XH35">
    <property type="interactions" value="1401"/>
</dbReference>
<feature type="region of interest" description="Disordered" evidence="4">
    <location>
        <begin position="104"/>
        <end position="144"/>
    </location>
</feature>
<name>A0A194XH35_MOLSC</name>
<dbReference type="GO" id="GO:0000981">
    <property type="term" value="F:DNA-binding transcription factor activity, RNA polymerase II-specific"/>
    <property type="evidence" value="ECO:0007669"/>
    <property type="project" value="InterPro"/>
</dbReference>
<dbReference type="AlphaFoldDB" id="A0A194XH35"/>
<dbReference type="GO" id="GO:0006351">
    <property type="term" value="P:DNA-templated transcription"/>
    <property type="evidence" value="ECO:0007669"/>
    <property type="project" value="InterPro"/>
</dbReference>
<dbReference type="InParanoid" id="A0A194XH35"/>
<evidence type="ECO:0000313" key="6">
    <source>
        <dbReference type="EMBL" id="KUJ19439.1"/>
    </source>
</evidence>
<dbReference type="GO" id="GO:0003677">
    <property type="term" value="F:DNA binding"/>
    <property type="evidence" value="ECO:0007669"/>
    <property type="project" value="InterPro"/>
</dbReference>
<dbReference type="EMBL" id="KQ947411">
    <property type="protein sequence ID" value="KUJ19439.1"/>
    <property type="molecule type" value="Genomic_DNA"/>
</dbReference>
<dbReference type="Pfam" id="PF04082">
    <property type="entry name" value="Fungal_trans"/>
    <property type="match status" value="1"/>
</dbReference>
<dbReference type="InterPro" id="IPR050613">
    <property type="entry name" value="Sec_Metabolite_Reg"/>
</dbReference>
<accession>A0A194XH35</accession>
<evidence type="ECO:0000256" key="1">
    <source>
        <dbReference type="ARBA" id="ARBA00004123"/>
    </source>
</evidence>
<dbReference type="Gene3D" id="4.10.240.10">
    <property type="entry name" value="Zn(2)-C6 fungal-type DNA-binding domain"/>
    <property type="match status" value="1"/>
</dbReference>
<dbReference type="RefSeq" id="XP_018073794.1">
    <property type="nucleotide sequence ID" value="XM_018207895.1"/>
</dbReference>
<dbReference type="PANTHER" id="PTHR31001">
    <property type="entry name" value="UNCHARACTERIZED TRANSCRIPTIONAL REGULATORY PROTEIN"/>
    <property type="match status" value="1"/>
</dbReference>
<feature type="domain" description="Zn(2)-C6 fungal-type" evidence="5">
    <location>
        <begin position="30"/>
        <end position="61"/>
    </location>
</feature>
<evidence type="ECO:0000256" key="2">
    <source>
        <dbReference type="ARBA" id="ARBA00022723"/>
    </source>
</evidence>
<dbReference type="GO" id="GO:0005634">
    <property type="term" value="C:nucleus"/>
    <property type="evidence" value="ECO:0007669"/>
    <property type="project" value="UniProtKB-SubCell"/>
</dbReference>
<evidence type="ECO:0000256" key="4">
    <source>
        <dbReference type="SAM" id="MobiDB-lite"/>
    </source>
</evidence>
<keyword evidence="2" id="KW-0479">Metal-binding</keyword>
<keyword evidence="7" id="KW-1185">Reference proteome</keyword>
<dbReference type="SMART" id="SM00906">
    <property type="entry name" value="Fungal_trans"/>
    <property type="match status" value="1"/>
</dbReference>
<dbReference type="Pfam" id="PF00172">
    <property type="entry name" value="Zn_clus"/>
    <property type="match status" value="1"/>
</dbReference>
<dbReference type="PANTHER" id="PTHR31001:SF49">
    <property type="entry name" value="ZN(II)2CYS6 TRANSCRIPTION FACTOR (EUROFUNG)"/>
    <property type="match status" value="1"/>
</dbReference>
<dbReference type="Proteomes" id="UP000070700">
    <property type="component" value="Unassembled WGS sequence"/>
</dbReference>
<evidence type="ECO:0000256" key="3">
    <source>
        <dbReference type="ARBA" id="ARBA00023242"/>
    </source>
</evidence>
<feature type="region of interest" description="Disordered" evidence="4">
    <location>
        <begin position="695"/>
        <end position="718"/>
    </location>
</feature>
<keyword evidence="3" id="KW-0539">Nucleus</keyword>
<reference evidence="6 7" key="1">
    <citation type="submission" date="2015-10" db="EMBL/GenBank/DDBJ databases">
        <title>Full genome of DAOMC 229536 Phialocephala scopiformis, a fungal endophyte of spruce producing the potent anti-insectan compound rugulosin.</title>
        <authorList>
            <consortium name="DOE Joint Genome Institute"/>
            <person name="Walker A.K."/>
            <person name="Frasz S.L."/>
            <person name="Seifert K.A."/>
            <person name="Miller J.D."/>
            <person name="Mondo S.J."/>
            <person name="Labutti K."/>
            <person name="Lipzen A."/>
            <person name="Dockter R."/>
            <person name="Kennedy M."/>
            <person name="Grigoriev I.V."/>
            <person name="Spatafora J.W."/>
        </authorList>
    </citation>
    <scope>NUCLEOTIDE SEQUENCE [LARGE SCALE GENOMIC DNA]</scope>
    <source>
        <strain evidence="6 7">CBS 120377</strain>
    </source>
</reference>
<dbReference type="SMART" id="SM00066">
    <property type="entry name" value="GAL4"/>
    <property type="match status" value="1"/>
</dbReference>
<feature type="compositionally biased region" description="Polar residues" evidence="4">
    <location>
        <begin position="1"/>
        <end position="12"/>
    </location>
</feature>
<dbReference type="PROSITE" id="PS00463">
    <property type="entry name" value="ZN2_CY6_FUNGAL_1"/>
    <property type="match status" value="1"/>
</dbReference>